<proteinExistence type="predicted"/>
<dbReference type="STRING" id="392015.SAMN05421543_106128"/>
<dbReference type="Proteomes" id="UP000183508">
    <property type="component" value="Unassembled WGS sequence"/>
</dbReference>
<gene>
    <name evidence="1" type="ORF">SAMN05421543_106128</name>
</gene>
<sequence length="73" mass="8697">MEETTDPIRRLEEARRRVERAKRIWHHADPDRANQLYERYRAEEEYLARLWDLLTGEKAEANENAAPAGCQET</sequence>
<evidence type="ECO:0000313" key="2">
    <source>
        <dbReference type="Proteomes" id="UP000183508"/>
    </source>
</evidence>
<protein>
    <submittedName>
        <fullName evidence="1">Uncharacterized protein</fullName>
    </submittedName>
</protein>
<reference evidence="2" key="1">
    <citation type="submission" date="2016-10" db="EMBL/GenBank/DDBJ databases">
        <authorList>
            <person name="Varghese N."/>
        </authorList>
    </citation>
    <scope>NUCLEOTIDE SEQUENCE [LARGE SCALE GENOMIC DNA]</scope>
    <source>
        <strain evidence="2">DSM 17980</strain>
    </source>
</reference>
<evidence type="ECO:0000313" key="1">
    <source>
        <dbReference type="EMBL" id="SFU70560.1"/>
    </source>
</evidence>
<accession>A0A1I7ICJ0</accession>
<dbReference type="AlphaFoldDB" id="A0A1I7ICJ0"/>
<organism evidence="1 2">
    <name type="scientific">Alicyclobacillus macrosporangiidus</name>
    <dbReference type="NCBI Taxonomy" id="392015"/>
    <lineage>
        <taxon>Bacteria</taxon>
        <taxon>Bacillati</taxon>
        <taxon>Bacillota</taxon>
        <taxon>Bacilli</taxon>
        <taxon>Bacillales</taxon>
        <taxon>Alicyclobacillaceae</taxon>
        <taxon>Alicyclobacillus</taxon>
    </lineage>
</organism>
<keyword evidence="2" id="KW-1185">Reference proteome</keyword>
<dbReference type="RefSeq" id="WP_074951025.1">
    <property type="nucleotide sequence ID" value="NZ_FPBV01000006.1"/>
</dbReference>
<name>A0A1I7ICJ0_9BACL</name>
<dbReference type="EMBL" id="FPBV01000006">
    <property type="protein sequence ID" value="SFU70560.1"/>
    <property type="molecule type" value="Genomic_DNA"/>
</dbReference>